<dbReference type="AlphaFoldDB" id="A0A671WC97"/>
<dbReference type="FunFam" id="3.30.160.60:FF:001644">
    <property type="entry name" value="Zinc finger protein 574"/>
    <property type="match status" value="1"/>
</dbReference>
<feature type="domain" description="C2H2-type" evidence="13">
    <location>
        <begin position="647"/>
        <end position="671"/>
    </location>
</feature>
<keyword evidence="4" id="KW-0677">Repeat</keyword>
<reference evidence="14" key="2">
    <citation type="submission" date="2025-08" db="UniProtKB">
        <authorList>
            <consortium name="Ensembl"/>
        </authorList>
    </citation>
    <scope>IDENTIFICATION</scope>
</reference>
<keyword evidence="6" id="KW-0862">Zinc</keyword>
<feature type="domain" description="C2H2-type" evidence="13">
    <location>
        <begin position="251"/>
        <end position="278"/>
    </location>
</feature>
<dbReference type="GeneTree" id="ENSGT00940000166708"/>
<keyword evidence="3" id="KW-0479">Metal-binding</keyword>
<gene>
    <name evidence="14" type="primary">znf574</name>
</gene>
<dbReference type="InParanoid" id="A0A671WC97"/>
<evidence type="ECO:0000256" key="5">
    <source>
        <dbReference type="ARBA" id="ARBA00022771"/>
    </source>
</evidence>
<dbReference type="FunFam" id="3.30.160.60:FF:001289">
    <property type="entry name" value="Zinc finger protein 574"/>
    <property type="match status" value="1"/>
</dbReference>
<evidence type="ECO:0000256" key="1">
    <source>
        <dbReference type="ARBA" id="ARBA00004123"/>
    </source>
</evidence>
<evidence type="ECO:0000256" key="4">
    <source>
        <dbReference type="ARBA" id="ARBA00022737"/>
    </source>
</evidence>
<feature type="domain" description="C2H2-type" evidence="13">
    <location>
        <begin position="619"/>
        <end position="646"/>
    </location>
</feature>
<sequence length="884" mass="98552">MESSSVYMCFPCYQEFNTLEEVLEHQLTCTAEDEQPDTSAATTATIPLLQTRAIAVPQIQIQTTQTSVQPVKSVFKQAAVTTTTTSDQPRILYQCGDCDELFKTLDQWQQHRKEGTCQDTPSGSKSEADAQPEQEDDAAQSSSSTLNPEDSALSQSETFEDLKPEPVEEPIVEQERPQVEETTSAQSSDPPVAVTASTSSPEESSPKRRGANKKPKPEPVLLCVDCGSCFGLVSELVAHRKTQHGFEEALHRCSVCGESFLNTTLFLYHRKQHRQKGEEKVVEAPEEICTQNNGADEQEQDAALPTAAVSSSFTQPELFMCTHCGQSFNEEAGLGAHRKEKHDLKEPLHSCTHCGESFMNTTLFLYHRRQHSFTSVTEVADGAETSDEMTTKCSTTADSDNTNHPPPAKLLQDWARTPLPHVCPYCGKTFTRRVFLRTHVYSHTGEKLFTCKVCTKSFTNSQSLLRHSMSHTGNKPYSCDVCGKNFSQAPTLKRHQRIHTSTLAPRKRGRKPGAAHLFACPHCPSRFNTEDQLNHHKLLHTSHPFPCPECGEAFKRRKDLDLHSLTHQDKQPAMCPHCSSQFVNQSVLEIHMQRCPITEEEKTAGRGRGQGRGRSTGQIECDLCGHRCMTQEGLDLHRLSHTGQTPLKCPVRPCRRRFTSNSALEEHVLAHFQGTLSKSKNRPRFRCQICHKDFAYNSTFNVHMRTHTDERPFECATCGKRFRQLPHLQDHERIHSGLRPFCCWICGKSFSVAARLTEHARTHSGEKPYPCAHCPAAFRSRSNLDKHIRLHGDLPMDTVEEVLEGAKTIYVLQGGEGGTETVMIPSDQLSGIDGASQVVILPSSVLGAQGITVPTITMDGNEITMVETSQSPQHAIEFIVEETV</sequence>
<reference evidence="14" key="3">
    <citation type="submission" date="2025-09" db="UniProtKB">
        <authorList>
            <consortium name="Ensembl"/>
        </authorList>
    </citation>
    <scope>IDENTIFICATION</scope>
</reference>
<evidence type="ECO:0000256" key="2">
    <source>
        <dbReference type="ARBA" id="ARBA00006991"/>
    </source>
</evidence>
<reference evidence="14" key="1">
    <citation type="submission" date="2021-04" db="EMBL/GenBank/DDBJ databases">
        <authorList>
            <consortium name="Wellcome Sanger Institute Data Sharing"/>
        </authorList>
    </citation>
    <scope>NUCLEOTIDE SEQUENCE [LARGE SCALE GENOMIC DNA]</scope>
</reference>
<evidence type="ECO:0000256" key="11">
    <source>
        <dbReference type="PROSITE-ProRule" id="PRU00042"/>
    </source>
</evidence>
<feature type="domain" description="C2H2-type" evidence="13">
    <location>
        <begin position="221"/>
        <end position="249"/>
    </location>
</feature>
<dbReference type="FunFam" id="3.30.160.60:FF:002796">
    <property type="entry name" value="Zinc finger protein 574"/>
    <property type="match status" value="1"/>
</dbReference>
<dbReference type="GO" id="GO:0003677">
    <property type="term" value="F:DNA binding"/>
    <property type="evidence" value="ECO:0007669"/>
    <property type="project" value="UniProtKB-KW"/>
</dbReference>
<dbReference type="GO" id="GO:0006357">
    <property type="term" value="P:regulation of transcription by RNA polymerase II"/>
    <property type="evidence" value="ECO:0007669"/>
    <property type="project" value="UniProtKB-ARBA"/>
</dbReference>
<evidence type="ECO:0000256" key="8">
    <source>
        <dbReference type="ARBA" id="ARBA00023125"/>
    </source>
</evidence>
<dbReference type="PROSITE" id="PS00028">
    <property type="entry name" value="ZINC_FINGER_C2H2_1"/>
    <property type="match status" value="15"/>
</dbReference>
<feature type="domain" description="C2H2-type" evidence="13">
    <location>
        <begin position="421"/>
        <end position="448"/>
    </location>
</feature>
<evidence type="ECO:0000256" key="9">
    <source>
        <dbReference type="ARBA" id="ARBA00023163"/>
    </source>
</evidence>
<dbReference type="Pfam" id="PF00096">
    <property type="entry name" value="zf-C2H2"/>
    <property type="match status" value="8"/>
</dbReference>
<dbReference type="PANTHER" id="PTHR24379:SF127">
    <property type="entry name" value="BLOODY FINGERS-RELATED"/>
    <property type="match status" value="1"/>
</dbReference>
<accession>A0A671WC97</accession>
<dbReference type="SUPFAM" id="SSF57667">
    <property type="entry name" value="beta-beta-alpha zinc fingers"/>
    <property type="match status" value="9"/>
</dbReference>
<dbReference type="FunFam" id="3.30.160.60:FF:002737">
    <property type="entry name" value="AGAP008430-PA"/>
    <property type="match status" value="1"/>
</dbReference>
<dbReference type="PANTHER" id="PTHR24379">
    <property type="entry name" value="KRAB AND ZINC FINGER DOMAIN-CONTAINING"/>
    <property type="match status" value="1"/>
</dbReference>
<feature type="domain" description="C2H2-type" evidence="13">
    <location>
        <begin position="685"/>
        <end position="712"/>
    </location>
</feature>
<feature type="domain" description="C2H2-type" evidence="13">
    <location>
        <begin position="741"/>
        <end position="768"/>
    </location>
</feature>
<keyword evidence="5 11" id="KW-0863">Zinc-finger</keyword>
<dbReference type="FunFam" id="3.30.160.60:FF:001801">
    <property type="entry name" value="Zinc finger protein 574"/>
    <property type="match status" value="1"/>
</dbReference>
<dbReference type="FunFam" id="3.30.160.60:FF:001763">
    <property type="entry name" value="Zinc finger protein 574"/>
    <property type="match status" value="1"/>
</dbReference>
<keyword evidence="10" id="KW-0539">Nucleus</keyword>
<feature type="domain" description="C2H2-type" evidence="13">
    <location>
        <begin position="477"/>
        <end position="504"/>
    </location>
</feature>
<dbReference type="FunFam" id="3.30.160.60:FF:001800">
    <property type="entry name" value="Zinc finger protein 467"/>
    <property type="match status" value="1"/>
</dbReference>
<feature type="compositionally biased region" description="Polar residues" evidence="12">
    <location>
        <begin position="141"/>
        <end position="157"/>
    </location>
</feature>
<dbReference type="GO" id="GO:0005634">
    <property type="term" value="C:nucleus"/>
    <property type="evidence" value="ECO:0007669"/>
    <property type="project" value="UniProtKB-SubCell"/>
</dbReference>
<comment type="similarity">
    <text evidence="2">Belongs to the krueppel C2H2-type zinc-finger protein family.</text>
</comment>
<dbReference type="GO" id="GO:0008270">
    <property type="term" value="F:zinc ion binding"/>
    <property type="evidence" value="ECO:0007669"/>
    <property type="project" value="UniProtKB-KW"/>
</dbReference>
<dbReference type="FunFam" id="3.30.160.60:FF:001972">
    <property type="entry name" value="Zinc finger protein 574"/>
    <property type="match status" value="1"/>
</dbReference>
<dbReference type="OMA" id="HCDLSFM"/>
<dbReference type="SMART" id="SM00355">
    <property type="entry name" value="ZnF_C2H2"/>
    <property type="match status" value="17"/>
</dbReference>
<feature type="domain" description="C2H2-type" evidence="13">
    <location>
        <begin position="449"/>
        <end position="476"/>
    </location>
</feature>
<proteinExistence type="inferred from homology"/>
<organism evidence="14 15">
    <name type="scientific">Sparus aurata</name>
    <name type="common">Gilthead sea bream</name>
    <dbReference type="NCBI Taxonomy" id="8175"/>
    <lineage>
        <taxon>Eukaryota</taxon>
        <taxon>Metazoa</taxon>
        <taxon>Chordata</taxon>
        <taxon>Craniata</taxon>
        <taxon>Vertebrata</taxon>
        <taxon>Euteleostomi</taxon>
        <taxon>Actinopterygii</taxon>
        <taxon>Neopterygii</taxon>
        <taxon>Teleostei</taxon>
        <taxon>Neoteleostei</taxon>
        <taxon>Acanthomorphata</taxon>
        <taxon>Eupercaria</taxon>
        <taxon>Spariformes</taxon>
        <taxon>Sparidae</taxon>
        <taxon>Sparus</taxon>
    </lineage>
</organism>
<evidence type="ECO:0000313" key="15">
    <source>
        <dbReference type="Proteomes" id="UP000472265"/>
    </source>
</evidence>
<keyword evidence="7" id="KW-0805">Transcription regulation</keyword>
<comment type="subcellular location">
    <subcellularLocation>
        <location evidence="1">Nucleus</location>
    </subcellularLocation>
</comment>
<feature type="domain" description="C2H2-type" evidence="13">
    <location>
        <begin position="713"/>
        <end position="740"/>
    </location>
</feature>
<evidence type="ECO:0000256" key="6">
    <source>
        <dbReference type="ARBA" id="ARBA00022833"/>
    </source>
</evidence>
<feature type="domain" description="C2H2-type" evidence="13">
    <location>
        <begin position="769"/>
        <end position="791"/>
    </location>
</feature>
<keyword evidence="15" id="KW-1185">Reference proteome</keyword>
<dbReference type="Ensembl" id="ENSSAUT00010037485.1">
    <property type="protein sequence ID" value="ENSSAUP00010035587.1"/>
    <property type="gene ID" value="ENSSAUG00010015061.1"/>
</dbReference>
<feature type="region of interest" description="Disordered" evidence="12">
    <location>
        <begin position="113"/>
        <end position="216"/>
    </location>
</feature>
<dbReference type="InterPro" id="IPR036236">
    <property type="entry name" value="Znf_C2H2_sf"/>
</dbReference>
<evidence type="ECO:0000256" key="12">
    <source>
        <dbReference type="SAM" id="MobiDB-lite"/>
    </source>
</evidence>
<dbReference type="Pfam" id="PF13912">
    <property type="entry name" value="zf-C2H2_6"/>
    <property type="match status" value="1"/>
</dbReference>
<evidence type="ECO:0000256" key="7">
    <source>
        <dbReference type="ARBA" id="ARBA00023015"/>
    </source>
</evidence>
<name>A0A671WC97_SPAAU</name>
<feature type="domain" description="C2H2-type" evidence="13">
    <location>
        <begin position="518"/>
        <end position="545"/>
    </location>
</feature>
<dbReference type="Gene3D" id="3.30.160.60">
    <property type="entry name" value="Classic Zinc Finger"/>
    <property type="match status" value="11"/>
</dbReference>
<dbReference type="PROSITE" id="PS50157">
    <property type="entry name" value="ZINC_FINGER_C2H2_2"/>
    <property type="match status" value="15"/>
</dbReference>
<feature type="domain" description="C2H2-type" evidence="13">
    <location>
        <begin position="349"/>
        <end position="372"/>
    </location>
</feature>
<feature type="domain" description="C2H2-type" evidence="13">
    <location>
        <begin position="319"/>
        <end position="347"/>
    </location>
</feature>
<dbReference type="FunFam" id="3.30.160.60:FF:000202">
    <property type="entry name" value="Zinc finger protein 574"/>
    <property type="match status" value="1"/>
</dbReference>
<keyword evidence="8" id="KW-0238">DNA-binding</keyword>
<keyword evidence="9" id="KW-0804">Transcription</keyword>
<evidence type="ECO:0000256" key="3">
    <source>
        <dbReference type="ARBA" id="ARBA00022723"/>
    </source>
</evidence>
<dbReference type="Proteomes" id="UP000472265">
    <property type="component" value="Chromosome 17"/>
</dbReference>
<dbReference type="GO" id="GO:0060216">
    <property type="term" value="P:definitive hemopoiesis"/>
    <property type="evidence" value="ECO:0007669"/>
    <property type="project" value="Ensembl"/>
</dbReference>
<feature type="domain" description="C2H2-type" evidence="13">
    <location>
        <begin position="545"/>
        <end position="572"/>
    </location>
</feature>
<evidence type="ECO:0000256" key="10">
    <source>
        <dbReference type="ARBA" id="ARBA00023242"/>
    </source>
</evidence>
<evidence type="ECO:0000259" key="13">
    <source>
        <dbReference type="PROSITE" id="PS50157"/>
    </source>
</evidence>
<protein>
    <submittedName>
        <fullName evidence="14">Zinc finger protein 574</fullName>
    </submittedName>
</protein>
<feature type="compositionally biased region" description="Low complexity" evidence="12">
    <location>
        <begin position="193"/>
        <end position="203"/>
    </location>
</feature>
<evidence type="ECO:0000313" key="14">
    <source>
        <dbReference type="Ensembl" id="ENSSAUP00010035587.1"/>
    </source>
</evidence>
<dbReference type="InterPro" id="IPR013087">
    <property type="entry name" value="Znf_C2H2_type"/>
</dbReference>